<reference evidence="3" key="1">
    <citation type="submission" date="2020-05" db="EMBL/GenBank/DDBJ databases">
        <title>Evolutionary and genomic comparisons of hybrid uninucleate and nonhybrid Rhizoctonia fungi.</title>
        <authorList>
            <person name="Li C."/>
            <person name="Chen X."/>
        </authorList>
    </citation>
    <scope>NUCLEOTIDE SEQUENCE</scope>
    <source>
        <strain evidence="3">AG-1 IA</strain>
    </source>
</reference>
<organism evidence="3 4">
    <name type="scientific">Rhizoctonia solani</name>
    <dbReference type="NCBI Taxonomy" id="456999"/>
    <lineage>
        <taxon>Eukaryota</taxon>
        <taxon>Fungi</taxon>
        <taxon>Dikarya</taxon>
        <taxon>Basidiomycota</taxon>
        <taxon>Agaricomycotina</taxon>
        <taxon>Agaricomycetes</taxon>
        <taxon>Cantharellales</taxon>
        <taxon>Ceratobasidiaceae</taxon>
        <taxon>Rhizoctonia</taxon>
    </lineage>
</organism>
<sequence>MSATPMQVPLIPFLTLQSLLFSGVPHAWPLEMFCAQVLEIPELSEAPVRVLTTLFHCGSESNVVQMLGVGVLLNKPKPAMDTVKASTNVETLREQCEPRDSFLYNHNESRPKYSSSRTSLKCADTTPGIRANTRFSEPIVVGFATFLLECLRESRPCYGGTWLPSGTDRPTADVRAAQLAKSHYLKDKHSACCGRQYLVYPNLGSLAKTTMGWTSIAIANSSQTISNQSPQCTEQDVLYRTRSLPESVWQRSGTGIGLVTSLRENSPGATVSKNSALSNSTPSRSEPGTQNPIDRNATQIPQPLSASNNIANPPEHQHTTTPPAKNVVSQSSGDVSVTSHCSGCQCAGHAHSQIMSSTPQNGPEPHSSIPDSKAGNALDLSSRVSSMNIGSDTSALRAGYGQSTTDECTSATRGRVVPTHRPSLDAQVVALKGAYLLIHYHHPVYQAQRCQVQFGIRFILCTRCHQNAYTLAFINVLFNMPPVQIQHNCSSRHAQCSPRADLRNNSSSSPAPRMARIPDGANRFDTRSTLPSTSMLYFRTLIGEWSYVLHCTSAQSIIDMVDARECHHIHNCSPTVVSAPSRPVSRNHPSYIRAPSHSSREVPPTPTHHVAQGSYQATRAALILRFRETQRTEVAPVLQAPHTHPHALPLPLECNANILGDHYRSAPPTGSLYNIPEGPSQVGLNDNWDASSESWVPINEPMDINISAQYGVQPALSNPVQPSPLPNPLLTQTLATRLLNVLGHFPRVVYAKRSTREFAPVVGTTHKTTVDSRKHNQTEGIFTGTGITWCTNARPS</sequence>
<protein>
    <submittedName>
        <fullName evidence="3">Uncharacterized protein</fullName>
    </submittedName>
</protein>
<dbReference type="Proteomes" id="UP000650533">
    <property type="component" value="Chromosome 16"/>
</dbReference>
<feature type="compositionally biased region" description="Polar residues" evidence="1">
    <location>
        <begin position="319"/>
        <end position="334"/>
    </location>
</feature>
<dbReference type="EMBL" id="CP059673">
    <property type="protein sequence ID" value="QRW27051.1"/>
    <property type="molecule type" value="Genomic_DNA"/>
</dbReference>
<feature type="compositionally biased region" description="Polar residues" evidence="1">
    <location>
        <begin position="262"/>
        <end position="311"/>
    </location>
</feature>
<gene>
    <name evidence="3" type="ORF">RhiXN_01646</name>
</gene>
<feature type="chain" id="PRO_5034671259" evidence="2">
    <location>
        <begin position="30"/>
        <end position="796"/>
    </location>
</feature>
<evidence type="ECO:0000313" key="4">
    <source>
        <dbReference type="Proteomes" id="UP000650533"/>
    </source>
</evidence>
<evidence type="ECO:0000256" key="2">
    <source>
        <dbReference type="SAM" id="SignalP"/>
    </source>
</evidence>
<feature type="region of interest" description="Disordered" evidence="1">
    <location>
        <begin position="261"/>
        <end position="334"/>
    </location>
</feature>
<accession>A0A8H8PB82</accession>
<name>A0A8H8PB82_9AGAM</name>
<proteinExistence type="predicted"/>
<feature type="compositionally biased region" description="Polar residues" evidence="1">
    <location>
        <begin position="401"/>
        <end position="412"/>
    </location>
</feature>
<dbReference type="GeneID" id="67023928"/>
<evidence type="ECO:0000256" key="1">
    <source>
        <dbReference type="SAM" id="MobiDB-lite"/>
    </source>
</evidence>
<feature type="signal peptide" evidence="2">
    <location>
        <begin position="1"/>
        <end position="29"/>
    </location>
</feature>
<feature type="region of interest" description="Disordered" evidence="1">
    <location>
        <begin position="496"/>
        <end position="524"/>
    </location>
</feature>
<keyword evidence="2" id="KW-0732">Signal</keyword>
<feature type="region of interest" description="Disordered" evidence="1">
    <location>
        <begin position="353"/>
        <end position="376"/>
    </location>
</feature>
<feature type="region of interest" description="Disordered" evidence="1">
    <location>
        <begin position="395"/>
        <end position="416"/>
    </location>
</feature>
<evidence type="ECO:0000313" key="3">
    <source>
        <dbReference type="EMBL" id="QRW27051.1"/>
    </source>
</evidence>
<dbReference type="AlphaFoldDB" id="A0A8H8PB82"/>
<feature type="region of interest" description="Disordered" evidence="1">
    <location>
        <begin position="577"/>
        <end position="612"/>
    </location>
</feature>
<dbReference type="KEGG" id="rsx:RhiXN_01646"/>
<dbReference type="RefSeq" id="XP_043187288.1">
    <property type="nucleotide sequence ID" value="XM_043321465.1"/>
</dbReference>